<dbReference type="GO" id="GO:0022857">
    <property type="term" value="F:transmembrane transporter activity"/>
    <property type="evidence" value="ECO:0007669"/>
    <property type="project" value="InterPro"/>
</dbReference>
<evidence type="ECO:0000256" key="6">
    <source>
        <dbReference type="ARBA" id="ARBA00023136"/>
    </source>
</evidence>
<keyword evidence="2" id="KW-0813">Transport</keyword>
<dbReference type="eggNOG" id="KOG2533">
    <property type="taxonomic scope" value="Eukaryota"/>
</dbReference>
<dbReference type="PANTHER" id="PTHR43791:SF64">
    <property type="entry name" value="MAJOR FACILITATOR SUPERFAMILY (MFS) PROFILE DOMAIN-CONTAINING PROTEIN"/>
    <property type="match status" value="1"/>
</dbReference>
<dbReference type="InterPro" id="IPR011701">
    <property type="entry name" value="MFS"/>
</dbReference>
<evidence type="ECO:0000256" key="7">
    <source>
        <dbReference type="ARBA" id="ARBA00037968"/>
    </source>
</evidence>
<evidence type="ECO:0000313" key="10">
    <source>
        <dbReference type="EMBL" id="EFY86900.1"/>
    </source>
</evidence>
<comment type="similarity">
    <text evidence="7">Belongs to the major facilitator superfamily. Allantoate permease family.</text>
</comment>
<dbReference type="AlphaFoldDB" id="E9EAW9"/>
<feature type="transmembrane region" description="Helical" evidence="8">
    <location>
        <begin position="761"/>
        <end position="780"/>
    </location>
</feature>
<feature type="transmembrane region" description="Helical" evidence="8">
    <location>
        <begin position="824"/>
        <end position="846"/>
    </location>
</feature>
<dbReference type="InterPro" id="IPR036259">
    <property type="entry name" value="MFS_trans_sf"/>
</dbReference>
<sequence length="913" mass="103130">MIQLAAGHIKMIDLTLHDGVETRQEIQRSELGSDKKVFWIQGKPGAGKSTLVKYLIDHQNTIKGLETWSKLIFINNVLSGLTFNAQKGESVFFVTDGFDEMTEAYKFLEFTDFLTAQQHAKVCVSRREEQIFRGKFFQNDGFRLHELTRRNMRRFASAEIETALKLPTESTKTYNRDFLRKLTKLLVKKAEEVYLRLVLALQGVEKVLQDRNEENDLFQRLKLFPSTLEALYQDKWARLGDSQKIYQERAAFYFNLALMNQSVLEDCHTANPLDADDFEWPLSIFQVVLAKDDGMRHKFLDESYSVPTLMRVVVDKCRNTELDVKINLAGFYGATMPLTVPSQQDNLVAARPCSLSRKVNLSPNQARLYIRHNRTRRIGHGITLQVNPVESPDSNATLTAPVVAQHVVSNRAFNCPPHDSITCGHIAESGGSASNLPCTGTCAFQGGEKLGAKVGRVSIDIWVYFPEFLDQSNINNAYVSGMKEDLGLWGNELNLFTTYFNIAYCVMLIPSQIIMTYVRPSWWLPSLEVIWGVITGLVAMTTSAKQVYILRVFLGLCESAAYPGMITLFMSWYTPLEMAKRIGFYHSCQAVGQMMSGAMQASIVKTMDGRYGLVGWRWLFVINAIITVVWGFAGYFMIPDSPQNPNPWAFWFKRIHSEYALHRLERENRLDAKPITWAAAKRTFSTWLVYVIGVMYIAMVLGTSGYNYFGLFLKSIKNRDGSPRWTTVQVNLIPIRGSAISVVFVWIWAFLSDMLRTRWTLIEMQAVIAIIVAIILTIWTTNPSGTPLSAAYAAYFTSHVPLGTAPLIWAWLSDLAPQEPEERSLAAGAAIAGYYSISAWSQVLVWPASQAPYCENRSSIAVCALVIVLAVILRIVDVKYLRPRRKAALEVAFKEGPSPNIEDTRVFTRSLLA</sequence>
<dbReference type="InParanoid" id="E9EAW9"/>
<dbReference type="Pfam" id="PF24883">
    <property type="entry name" value="NPHP3_N"/>
    <property type="match status" value="1"/>
</dbReference>
<dbReference type="InterPro" id="IPR027417">
    <property type="entry name" value="P-loop_NTPase"/>
</dbReference>
<dbReference type="InterPro" id="IPR056884">
    <property type="entry name" value="NPHP3-like_N"/>
</dbReference>
<evidence type="ECO:0000256" key="3">
    <source>
        <dbReference type="ARBA" id="ARBA00022692"/>
    </source>
</evidence>
<evidence type="ECO:0000256" key="8">
    <source>
        <dbReference type="SAM" id="Phobius"/>
    </source>
</evidence>
<accession>E9EAW9</accession>
<evidence type="ECO:0000259" key="9">
    <source>
        <dbReference type="PROSITE" id="PS50850"/>
    </source>
</evidence>
<feature type="transmembrane region" description="Helical" evidence="8">
    <location>
        <begin position="729"/>
        <end position="749"/>
    </location>
</feature>
<dbReference type="SUPFAM" id="SSF52540">
    <property type="entry name" value="P-loop containing nucleoside triphosphate hydrolases"/>
    <property type="match status" value="1"/>
</dbReference>
<dbReference type="FunFam" id="1.20.1250.20:FF:000065">
    <property type="entry name" value="Putative MFS pantothenate transporter"/>
    <property type="match status" value="1"/>
</dbReference>
<evidence type="ECO:0000256" key="5">
    <source>
        <dbReference type="ARBA" id="ARBA00022989"/>
    </source>
</evidence>
<dbReference type="HOGENOM" id="CLU_318579_0_0_1"/>
<dbReference type="PROSITE" id="PS50850">
    <property type="entry name" value="MFS"/>
    <property type="match status" value="1"/>
</dbReference>
<feature type="domain" description="Major facilitator superfamily (MFS) profile" evidence="9">
    <location>
        <begin position="456"/>
        <end position="882"/>
    </location>
</feature>
<dbReference type="SUPFAM" id="SSF103473">
    <property type="entry name" value="MFS general substrate transporter"/>
    <property type="match status" value="1"/>
</dbReference>
<feature type="transmembrane region" description="Helical" evidence="8">
    <location>
        <begin position="687"/>
        <end position="709"/>
    </location>
</feature>
<feature type="transmembrane region" description="Helical" evidence="8">
    <location>
        <begin position="616"/>
        <end position="638"/>
    </location>
</feature>
<dbReference type="PANTHER" id="PTHR43791">
    <property type="entry name" value="PERMEASE-RELATED"/>
    <property type="match status" value="1"/>
</dbReference>
<dbReference type="OrthoDB" id="3639251at2759"/>
<protein>
    <recommendedName>
        <fullName evidence="9">Major facilitator superfamily (MFS) profile domain-containing protein</fullName>
    </recommendedName>
</protein>
<gene>
    <name evidence="10" type="ORF">MAC_07017</name>
</gene>
<reference evidence="10 11" key="1">
    <citation type="journal article" date="2011" name="PLoS Genet.">
        <title>Genome sequencing and comparative transcriptomics of the model entomopathogenic fungi Metarhizium anisopliae and M. acridum.</title>
        <authorList>
            <person name="Gao Q."/>
            <person name="Jin K."/>
            <person name="Ying S.H."/>
            <person name="Zhang Y."/>
            <person name="Xiao G."/>
            <person name="Shang Y."/>
            <person name="Duan Z."/>
            <person name="Hu X."/>
            <person name="Xie X.Q."/>
            <person name="Zhou G."/>
            <person name="Peng G."/>
            <person name="Luo Z."/>
            <person name="Huang W."/>
            <person name="Wang B."/>
            <person name="Fang W."/>
            <person name="Wang S."/>
            <person name="Zhong Y."/>
            <person name="Ma L.J."/>
            <person name="St Leger R.J."/>
            <person name="Zhao G.P."/>
            <person name="Pei Y."/>
            <person name="Feng M.G."/>
            <person name="Xia Y."/>
            <person name="Wang C."/>
        </authorList>
    </citation>
    <scope>NUCLEOTIDE SEQUENCE [LARGE SCALE GENOMIC DNA]</scope>
    <source>
        <strain evidence="10 11">CQMa 102</strain>
    </source>
</reference>
<keyword evidence="5 8" id="KW-1133">Transmembrane helix</keyword>
<organism evidence="11">
    <name type="scientific">Metarhizium acridum (strain CQMa 102)</name>
    <dbReference type="NCBI Taxonomy" id="655827"/>
    <lineage>
        <taxon>Eukaryota</taxon>
        <taxon>Fungi</taxon>
        <taxon>Dikarya</taxon>
        <taxon>Ascomycota</taxon>
        <taxon>Pezizomycotina</taxon>
        <taxon>Sordariomycetes</taxon>
        <taxon>Hypocreomycetidae</taxon>
        <taxon>Hypocreales</taxon>
        <taxon>Clavicipitaceae</taxon>
        <taxon>Metarhizium</taxon>
    </lineage>
</organism>
<keyword evidence="4" id="KW-0677">Repeat</keyword>
<proteinExistence type="inferred from homology"/>
<dbReference type="Pfam" id="PF07690">
    <property type="entry name" value="MFS_1"/>
    <property type="match status" value="1"/>
</dbReference>
<dbReference type="Proteomes" id="UP000002499">
    <property type="component" value="Unassembled WGS sequence"/>
</dbReference>
<evidence type="ECO:0000256" key="4">
    <source>
        <dbReference type="ARBA" id="ARBA00022737"/>
    </source>
</evidence>
<keyword evidence="11" id="KW-1185">Reference proteome</keyword>
<feature type="transmembrane region" description="Helical" evidence="8">
    <location>
        <begin position="858"/>
        <end position="876"/>
    </location>
</feature>
<dbReference type="InterPro" id="IPR020846">
    <property type="entry name" value="MFS_dom"/>
</dbReference>
<feature type="transmembrane region" description="Helical" evidence="8">
    <location>
        <begin position="552"/>
        <end position="573"/>
    </location>
</feature>
<feature type="transmembrane region" description="Helical" evidence="8">
    <location>
        <begin position="522"/>
        <end position="540"/>
    </location>
</feature>
<keyword evidence="6 8" id="KW-0472">Membrane</keyword>
<dbReference type="GO" id="GO:0016020">
    <property type="term" value="C:membrane"/>
    <property type="evidence" value="ECO:0007669"/>
    <property type="project" value="UniProtKB-SubCell"/>
</dbReference>
<keyword evidence="3 8" id="KW-0812">Transmembrane</keyword>
<name>E9EAW9_METAQ</name>
<dbReference type="Gene3D" id="1.20.1250.20">
    <property type="entry name" value="MFS general substrate transporter like domains"/>
    <property type="match status" value="2"/>
</dbReference>
<evidence type="ECO:0000256" key="1">
    <source>
        <dbReference type="ARBA" id="ARBA00004141"/>
    </source>
</evidence>
<dbReference type="EMBL" id="GL698536">
    <property type="protein sequence ID" value="EFY86900.1"/>
    <property type="molecule type" value="Genomic_DNA"/>
</dbReference>
<feature type="transmembrane region" description="Helical" evidence="8">
    <location>
        <begin position="792"/>
        <end position="812"/>
    </location>
</feature>
<comment type="subcellular location">
    <subcellularLocation>
        <location evidence="1">Membrane</location>
        <topology evidence="1">Multi-pass membrane protein</topology>
    </subcellularLocation>
</comment>
<evidence type="ECO:0000256" key="2">
    <source>
        <dbReference type="ARBA" id="ARBA00022448"/>
    </source>
</evidence>
<evidence type="ECO:0000313" key="11">
    <source>
        <dbReference type="Proteomes" id="UP000002499"/>
    </source>
</evidence>